<dbReference type="EMBL" id="SPLM01000075">
    <property type="protein sequence ID" value="TMW61914.1"/>
    <property type="molecule type" value="Genomic_DNA"/>
</dbReference>
<feature type="compositionally biased region" description="Basic and acidic residues" evidence="1">
    <location>
        <begin position="25"/>
        <end position="34"/>
    </location>
</feature>
<reference evidence="3" key="1">
    <citation type="submission" date="2019-03" db="EMBL/GenBank/DDBJ databases">
        <title>Long read genome sequence of the mycoparasitic Pythium oligandrum ATCC 38472 isolated from sugarbeet rhizosphere.</title>
        <authorList>
            <person name="Gaulin E."/>
        </authorList>
    </citation>
    <scope>NUCLEOTIDE SEQUENCE</scope>
    <source>
        <strain evidence="3">ATCC 38472_TT</strain>
    </source>
</reference>
<dbReference type="OrthoDB" id="68077at2759"/>
<sequence>MGDSQNWSAFDEPEAPKKPVALKPKQPEAEKSDEGFKLQAMDLRNFRNRLIFGGLVGFCTGATFGTIDAVKVYQKQHNKVSLAAINQVARGAAVSGGAFAGFFLAYQGVKTVMEVQRGTEDLVNVGVATVTAGIPFLGSKILRHNIPYALMLVALDHFHEEINAHR</sequence>
<protein>
    <recommendedName>
        <fullName evidence="5">Mitochondrial import inner membrane translocase subunit TIM22</fullName>
    </recommendedName>
</protein>
<dbReference type="AlphaFoldDB" id="A0A8K1CEE3"/>
<evidence type="ECO:0008006" key="5">
    <source>
        <dbReference type="Google" id="ProtNLM"/>
    </source>
</evidence>
<dbReference type="Pfam" id="PF02466">
    <property type="entry name" value="Tim17"/>
    <property type="match status" value="1"/>
</dbReference>
<evidence type="ECO:0000256" key="2">
    <source>
        <dbReference type="SAM" id="Phobius"/>
    </source>
</evidence>
<accession>A0A8K1CEE3</accession>
<dbReference type="Proteomes" id="UP000794436">
    <property type="component" value="Unassembled WGS sequence"/>
</dbReference>
<comment type="caution">
    <text evidence="3">The sequence shown here is derived from an EMBL/GenBank/DDBJ whole genome shotgun (WGS) entry which is preliminary data.</text>
</comment>
<keyword evidence="4" id="KW-1185">Reference proteome</keyword>
<evidence type="ECO:0000313" key="3">
    <source>
        <dbReference type="EMBL" id="TMW61914.1"/>
    </source>
</evidence>
<feature type="transmembrane region" description="Helical" evidence="2">
    <location>
        <begin position="50"/>
        <end position="67"/>
    </location>
</feature>
<evidence type="ECO:0000313" key="4">
    <source>
        <dbReference type="Proteomes" id="UP000794436"/>
    </source>
</evidence>
<keyword evidence="2" id="KW-0472">Membrane</keyword>
<keyword evidence="2" id="KW-1133">Transmembrane helix</keyword>
<organism evidence="3 4">
    <name type="scientific">Pythium oligandrum</name>
    <name type="common">Mycoparasitic fungus</name>
    <dbReference type="NCBI Taxonomy" id="41045"/>
    <lineage>
        <taxon>Eukaryota</taxon>
        <taxon>Sar</taxon>
        <taxon>Stramenopiles</taxon>
        <taxon>Oomycota</taxon>
        <taxon>Peronosporomycetes</taxon>
        <taxon>Pythiales</taxon>
        <taxon>Pythiaceae</taxon>
        <taxon>Pythium</taxon>
    </lineage>
</organism>
<name>A0A8K1CEE3_PYTOL</name>
<feature type="transmembrane region" description="Helical" evidence="2">
    <location>
        <begin position="87"/>
        <end position="106"/>
    </location>
</feature>
<proteinExistence type="predicted"/>
<keyword evidence="2" id="KW-0812">Transmembrane</keyword>
<feature type="region of interest" description="Disordered" evidence="1">
    <location>
        <begin position="1"/>
        <end position="34"/>
    </location>
</feature>
<evidence type="ECO:0000256" key="1">
    <source>
        <dbReference type="SAM" id="MobiDB-lite"/>
    </source>
</evidence>
<gene>
    <name evidence="3" type="ORF">Poli38472_010977</name>
</gene>